<dbReference type="EMBL" id="BGPR01010066">
    <property type="protein sequence ID" value="GBN44054.1"/>
    <property type="molecule type" value="Genomic_DNA"/>
</dbReference>
<sequence length="39" mass="4345">SRASWKTRVEHLLVFATIGNMEDNRVKSTIFGLGIGNLL</sequence>
<evidence type="ECO:0000313" key="2">
    <source>
        <dbReference type="Proteomes" id="UP000499080"/>
    </source>
</evidence>
<proteinExistence type="predicted"/>
<dbReference type="AlphaFoldDB" id="A0A4Y2NYD0"/>
<dbReference type="Proteomes" id="UP000499080">
    <property type="component" value="Unassembled WGS sequence"/>
</dbReference>
<accession>A0A4Y2NYD0</accession>
<comment type="caution">
    <text evidence="1">The sequence shown here is derived from an EMBL/GenBank/DDBJ whole genome shotgun (WGS) entry which is preliminary data.</text>
</comment>
<gene>
    <name evidence="1" type="ORF">AVEN_114401-2_1</name>
</gene>
<keyword evidence="2" id="KW-1185">Reference proteome</keyword>
<protein>
    <submittedName>
        <fullName evidence="1">Uncharacterized protein</fullName>
    </submittedName>
</protein>
<evidence type="ECO:0000313" key="1">
    <source>
        <dbReference type="EMBL" id="GBN44054.1"/>
    </source>
</evidence>
<organism evidence="1 2">
    <name type="scientific">Araneus ventricosus</name>
    <name type="common">Orbweaver spider</name>
    <name type="synonym">Epeira ventricosa</name>
    <dbReference type="NCBI Taxonomy" id="182803"/>
    <lineage>
        <taxon>Eukaryota</taxon>
        <taxon>Metazoa</taxon>
        <taxon>Ecdysozoa</taxon>
        <taxon>Arthropoda</taxon>
        <taxon>Chelicerata</taxon>
        <taxon>Arachnida</taxon>
        <taxon>Araneae</taxon>
        <taxon>Araneomorphae</taxon>
        <taxon>Entelegynae</taxon>
        <taxon>Araneoidea</taxon>
        <taxon>Araneidae</taxon>
        <taxon>Araneus</taxon>
    </lineage>
</organism>
<reference evidence="1 2" key="1">
    <citation type="journal article" date="2019" name="Sci. Rep.">
        <title>Orb-weaving spider Araneus ventricosus genome elucidates the spidroin gene catalogue.</title>
        <authorList>
            <person name="Kono N."/>
            <person name="Nakamura H."/>
            <person name="Ohtoshi R."/>
            <person name="Moran D.A.P."/>
            <person name="Shinohara A."/>
            <person name="Yoshida Y."/>
            <person name="Fujiwara M."/>
            <person name="Mori M."/>
            <person name="Tomita M."/>
            <person name="Arakawa K."/>
        </authorList>
    </citation>
    <scope>NUCLEOTIDE SEQUENCE [LARGE SCALE GENOMIC DNA]</scope>
</reference>
<name>A0A4Y2NYD0_ARAVE</name>
<feature type="non-terminal residue" evidence="1">
    <location>
        <position position="1"/>
    </location>
</feature>